<evidence type="ECO:0000313" key="1">
    <source>
        <dbReference type="EMBL" id="GBO43798.1"/>
    </source>
</evidence>
<organism evidence="1 2">
    <name type="scientific">Araneus ventricosus</name>
    <name type="common">Orbweaver spider</name>
    <name type="synonym">Epeira ventricosa</name>
    <dbReference type="NCBI Taxonomy" id="182803"/>
    <lineage>
        <taxon>Eukaryota</taxon>
        <taxon>Metazoa</taxon>
        <taxon>Ecdysozoa</taxon>
        <taxon>Arthropoda</taxon>
        <taxon>Chelicerata</taxon>
        <taxon>Arachnida</taxon>
        <taxon>Araneae</taxon>
        <taxon>Araneomorphae</taxon>
        <taxon>Entelegynae</taxon>
        <taxon>Araneoidea</taxon>
        <taxon>Araneidae</taxon>
        <taxon>Araneus</taxon>
    </lineage>
</organism>
<evidence type="ECO:0000313" key="2">
    <source>
        <dbReference type="Proteomes" id="UP000499080"/>
    </source>
</evidence>
<proteinExistence type="predicted"/>
<gene>
    <name evidence="1" type="ORF">AVEN_15590_1</name>
</gene>
<reference evidence="1 2" key="1">
    <citation type="journal article" date="2019" name="Sci. Rep.">
        <title>Orb-weaving spider Araneus ventricosus genome elucidates the spidroin gene catalogue.</title>
        <authorList>
            <person name="Kono N."/>
            <person name="Nakamura H."/>
            <person name="Ohtoshi R."/>
            <person name="Moran D.A.P."/>
            <person name="Shinohara A."/>
            <person name="Yoshida Y."/>
            <person name="Fujiwara M."/>
            <person name="Mori M."/>
            <person name="Tomita M."/>
            <person name="Arakawa K."/>
        </authorList>
    </citation>
    <scope>NUCLEOTIDE SEQUENCE [LARGE SCALE GENOMIC DNA]</scope>
</reference>
<protein>
    <submittedName>
        <fullName evidence="1">Uncharacterized protein</fullName>
    </submittedName>
</protein>
<dbReference type="EMBL" id="BGPR01070357">
    <property type="protein sequence ID" value="GBO43798.1"/>
    <property type="molecule type" value="Genomic_DNA"/>
</dbReference>
<name>A0A4Y2X3N9_ARAVE</name>
<sequence>MIFCANFDLSPQLRTVAKCAKFTNGDLQMAACVRSQRIETTIAYRIYMVFLYIERNLVNESLRLQTVGFWDTAMIRSRQWSSGLLADSFTA</sequence>
<keyword evidence="2" id="KW-1185">Reference proteome</keyword>
<dbReference type="Proteomes" id="UP000499080">
    <property type="component" value="Unassembled WGS sequence"/>
</dbReference>
<dbReference type="AlphaFoldDB" id="A0A4Y2X3N9"/>
<comment type="caution">
    <text evidence="1">The sequence shown here is derived from an EMBL/GenBank/DDBJ whole genome shotgun (WGS) entry which is preliminary data.</text>
</comment>
<accession>A0A4Y2X3N9</accession>